<dbReference type="RefSeq" id="WP_243330140.1">
    <property type="nucleotide sequence ID" value="NZ_AP027081.1"/>
</dbReference>
<dbReference type="GO" id="GO:0046872">
    <property type="term" value="F:metal ion binding"/>
    <property type="evidence" value="ECO:0007669"/>
    <property type="project" value="UniProtKB-KW"/>
</dbReference>
<name>A0AA48GT95_9BACT</name>
<keyword evidence="3" id="KW-1133">Transmembrane helix</keyword>
<evidence type="ECO:0000256" key="2">
    <source>
        <dbReference type="ARBA" id="ARBA00022801"/>
    </source>
</evidence>
<dbReference type="InterPro" id="IPR029052">
    <property type="entry name" value="Metallo-depent_PP-like"/>
</dbReference>
<gene>
    <name evidence="5" type="ORF">METESE_02080</name>
</gene>
<evidence type="ECO:0000256" key="1">
    <source>
        <dbReference type="ARBA" id="ARBA00022723"/>
    </source>
</evidence>
<keyword evidence="1" id="KW-0479">Metal-binding</keyword>
<dbReference type="Proteomes" id="UP001228113">
    <property type="component" value="Chromosome"/>
</dbReference>
<accession>A0AA48GT95</accession>
<dbReference type="GO" id="GO:0016020">
    <property type="term" value="C:membrane"/>
    <property type="evidence" value="ECO:0007669"/>
    <property type="project" value="GOC"/>
</dbReference>
<evidence type="ECO:0000313" key="5">
    <source>
        <dbReference type="EMBL" id="BDU75250.1"/>
    </source>
</evidence>
<evidence type="ECO:0000256" key="3">
    <source>
        <dbReference type="SAM" id="Phobius"/>
    </source>
</evidence>
<evidence type="ECO:0000313" key="6">
    <source>
        <dbReference type="Proteomes" id="UP001228113"/>
    </source>
</evidence>
<dbReference type="InterPro" id="IPR004843">
    <property type="entry name" value="Calcineurin-like_PHP"/>
</dbReference>
<dbReference type="KEGG" id="msea:METESE_02080"/>
<dbReference type="PANTHER" id="PTHR31302:SF31">
    <property type="entry name" value="PHOSPHODIESTERASE YAEI"/>
    <property type="match status" value="1"/>
</dbReference>
<feature type="transmembrane region" description="Helical" evidence="3">
    <location>
        <begin position="30"/>
        <end position="58"/>
    </location>
</feature>
<dbReference type="SUPFAM" id="SSF56300">
    <property type="entry name" value="Metallo-dependent phosphatases"/>
    <property type="match status" value="1"/>
</dbReference>
<keyword evidence="2" id="KW-0378">Hydrolase</keyword>
<dbReference type="PANTHER" id="PTHR31302">
    <property type="entry name" value="TRANSMEMBRANE PROTEIN WITH METALLOPHOSPHOESTERASE DOMAIN-RELATED"/>
    <property type="match status" value="1"/>
</dbReference>
<dbReference type="Gene3D" id="3.60.21.10">
    <property type="match status" value="1"/>
</dbReference>
<dbReference type="GO" id="GO:0008758">
    <property type="term" value="F:UDP-2,3-diacylglucosamine hydrolase activity"/>
    <property type="evidence" value="ECO:0007669"/>
    <property type="project" value="TreeGrafter"/>
</dbReference>
<reference evidence="5" key="1">
    <citation type="journal article" date="2023" name="Int. J. Syst. Evol. Microbiol.">
        <title>Mesoterricola silvestris gen. nov., sp. nov., Mesoterricola sediminis sp. nov., Geothrix oryzae sp. nov., Geothrix edaphica sp. nov., Geothrix rubra sp. nov., and Geothrix limicola sp. nov., six novel members of Acidobacteriota isolated from soils.</title>
        <authorList>
            <person name="Itoh H."/>
            <person name="Sugisawa Y."/>
            <person name="Mise K."/>
            <person name="Xu Z."/>
            <person name="Kuniyasu M."/>
            <person name="Ushijima N."/>
            <person name="Kawano K."/>
            <person name="Kobayashi E."/>
            <person name="Shiratori Y."/>
            <person name="Masuda Y."/>
            <person name="Senoo K."/>
        </authorList>
    </citation>
    <scope>NUCLEOTIDE SEQUENCE</scope>
    <source>
        <strain evidence="5">W786</strain>
    </source>
</reference>
<organism evidence="5 6">
    <name type="scientific">Mesoterricola sediminis</name>
    <dbReference type="NCBI Taxonomy" id="2927980"/>
    <lineage>
        <taxon>Bacteria</taxon>
        <taxon>Pseudomonadati</taxon>
        <taxon>Acidobacteriota</taxon>
        <taxon>Holophagae</taxon>
        <taxon>Holophagales</taxon>
        <taxon>Holophagaceae</taxon>
        <taxon>Mesoterricola</taxon>
    </lineage>
</organism>
<feature type="transmembrane region" description="Helical" evidence="3">
    <location>
        <begin position="70"/>
        <end position="90"/>
    </location>
</feature>
<dbReference type="AlphaFoldDB" id="A0AA48GT95"/>
<keyword evidence="3" id="KW-0472">Membrane</keyword>
<dbReference type="Pfam" id="PF00149">
    <property type="entry name" value="Metallophos"/>
    <property type="match status" value="1"/>
</dbReference>
<protein>
    <submittedName>
        <fullName evidence="5">Ser/threonine protein phosphatase</fullName>
    </submittedName>
</protein>
<proteinExistence type="predicted"/>
<feature type="transmembrane region" description="Helical" evidence="3">
    <location>
        <begin position="110"/>
        <end position="131"/>
    </location>
</feature>
<dbReference type="InterPro" id="IPR051158">
    <property type="entry name" value="Metallophosphoesterase_sf"/>
</dbReference>
<keyword evidence="3" id="KW-0812">Transmembrane</keyword>
<sequence length="380" mass="40198">MLLRFAIFFSVLLLVLGGAGTYLSERSMALWPALAAHATAVRLTVASLLVGMLLVTLLQRVPVLGHRLGALLWLSHGCFSLVSTFLVYLAVADLVQALAGRATGWQLGPWALGVAAAAALGTSLLGLATALRPVQTRTVEIPIAGLPAALDGFRIVQISDLHLSPTTPWYQVEHLVRAANALRPDLLAVTGDLVDAEADGVRPKAERLGAIQARHGAAFVTGNHEYYSGVGRWLQVIRGMGWRVLDNAHVVLEHDGARLAVAGMPDPTAAQLGQGPDLARALAGVPAEAVPILLFHPPTGTRAASEAGVRLQLSGHTHGGQYFPWSLLVPSLFRHGKGLSREGDLWVYTSVGTGVWGPPNRFLVPQELTLLVLRPGAGKG</sequence>
<keyword evidence="6" id="KW-1185">Reference proteome</keyword>
<evidence type="ECO:0000259" key="4">
    <source>
        <dbReference type="Pfam" id="PF00149"/>
    </source>
</evidence>
<dbReference type="GO" id="GO:0009245">
    <property type="term" value="P:lipid A biosynthetic process"/>
    <property type="evidence" value="ECO:0007669"/>
    <property type="project" value="TreeGrafter"/>
</dbReference>
<dbReference type="CDD" id="cd07385">
    <property type="entry name" value="MPP_YkuE_C"/>
    <property type="match status" value="1"/>
</dbReference>
<dbReference type="EMBL" id="AP027081">
    <property type="protein sequence ID" value="BDU75250.1"/>
    <property type="molecule type" value="Genomic_DNA"/>
</dbReference>
<feature type="domain" description="Calcineurin-like phosphoesterase" evidence="4">
    <location>
        <begin position="153"/>
        <end position="319"/>
    </location>
</feature>